<feature type="domain" description="C-type lectin" evidence="2">
    <location>
        <begin position="45"/>
        <end position="151"/>
    </location>
</feature>
<dbReference type="CDD" id="cd00037">
    <property type="entry name" value="CLECT"/>
    <property type="match status" value="1"/>
</dbReference>
<dbReference type="Gene3D" id="3.10.100.10">
    <property type="entry name" value="Mannose-Binding Protein A, subunit A"/>
    <property type="match status" value="1"/>
</dbReference>
<dbReference type="RefSeq" id="WP_037285109.1">
    <property type="nucleotide sequence ID" value="NZ_JEOB01000001.1"/>
</dbReference>
<dbReference type="InterPro" id="IPR016186">
    <property type="entry name" value="C-type_lectin-like/link_sf"/>
</dbReference>
<dbReference type="Gene3D" id="2.60.40.10">
    <property type="entry name" value="Immunoglobulins"/>
    <property type="match status" value="2"/>
</dbReference>
<dbReference type="SUPFAM" id="SSF56436">
    <property type="entry name" value="C-type lectin-like"/>
    <property type="match status" value="1"/>
</dbReference>
<dbReference type="CDD" id="cd00063">
    <property type="entry name" value="FN3"/>
    <property type="match status" value="1"/>
</dbReference>
<feature type="signal peptide" evidence="1">
    <location>
        <begin position="1"/>
        <end position="24"/>
    </location>
</feature>
<dbReference type="SMART" id="SM00034">
    <property type="entry name" value="CLECT"/>
    <property type="match status" value="1"/>
</dbReference>
<dbReference type="InterPro" id="IPR003961">
    <property type="entry name" value="FN3_dom"/>
</dbReference>
<dbReference type="SUPFAM" id="SSF49265">
    <property type="entry name" value="Fibronectin type III"/>
    <property type="match status" value="1"/>
</dbReference>
<dbReference type="InterPro" id="IPR013783">
    <property type="entry name" value="Ig-like_fold"/>
</dbReference>
<name>A0A011WVQ0_RUMAL</name>
<dbReference type="InterPro" id="IPR016187">
    <property type="entry name" value="CTDL_fold"/>
</dbReference>
<evidence type="ECO:0000256" key="1">
    <source>
        <dbReference type="SAM" id="SignalP"/>
    </source>
</evidence>
<comment type="caution">
    <text evidence="4">The sequence shown here is derived from an EMBL/GenBank/DDBJ whole genome shotgun (WGS) entry which is preliminary data.</text>
</comment>
<reference evidence="4 5" key="1">
    <citation type="submission" date="2013-06" db="EMBL/GenBank/DDBJ databases">
        <title>Rumen cellulosomics: divergent fiber-degrading strategies revealed by comparative genome-wide analysis of six Ruminococcal strains.</title>
        <authorList>
            <person name="Dassa B."/>
            <person name="Borovok I."/>
            <person name="Lamed R."/>
            <person name="Flint H."/>
            <person name="Yeoman C.J."/>
            <person name="White B."/>
            <person name="Bayer E.A."/>
        </authorList>
    </citation>
    <scope>NUCLEOTIDE SEQUENCE [LARGE SCALE GENOMIC DNA]</scope>
    <source>
        <strain evidence="4 5">SY3</strain>
    </source>
</reference>
<feature type="domain" description="Fibronectin type-III" evidence="3">
    <location>
        <begin position="176"/>
        <end position="263"/>
    </location>
</feature>
<evidence type="ECO:0000313" key="4">
    <source>
        <dbReference type="EMBL" id="EXM41060.1"/>
    </source>
</evidence>
<protein>
    <recommendedName>
        <fullName evidence="6">C-type lectin domain-containing protein</fullName>
    </recommendedName>
</protein>
<organism evidence="4 5">
    <name type="scientific">Ruminococcus albus SY3</name>
    <dbReference type="NCBI Taxonomy" id="1341156"/>
    <lineage>
        <taxon>Bacteria</taxon>
        <taxon>Bacillati</taxon>
        <taxon>Bacillota</taxon>
        <taxon>Clostridia</taxon>
        <taxon>Eubacteriales</taxon>
        <taxon>Oscillospiraceae</taxon>
        <taxon>Ruminococcus</taxon>
    </lineage>
</organism>
<dbReference type="InterPro" id="IPR036116">
    <property type="entry name" value="FN3_sf"/>
</dbReference>
<dbReference type="OrthoDB" id="1818597at2"/>
<proteinExistence type="predicted"/>
<dbReference type="InterPro" id="IPR001304">
    <property type="entry name" value="C-type_lectin-like"/>
</dbReference>
<dbReference type="PATRIC" id="fig|1341156.4.peg.433"/>
<accession>A0A011WVQ0</accession>
<keyword evidence="5" id="KW-1185">Reference proteome</keyword>
<dbReference type="Pfam" id="PF00059">
    <property type="entry name" value="Lectin_C"/>
    <property type="match status" value="1"/>
</dbReference>
<feature type="chain" id="PRO_5039647366" description="C-type lectin domain-containing protein" evidence="1">
    <location>
        <begin position="25"/>
        <end position="355"/>
    </location>
</feature>
<evidence type="ECO:0000259" key="3">
    <source>
        <dbReference type="PROSITE" id="PS50853"/>
    </source>
</evidence>
<dbReference type="AlphaFoldDB" id="A0A011WVQ0"/>
<sequence>MSIKQTLCGIAALTLMLSSGMVVADAASAATENVAENKLLDTISYRGHVYQLFDGGLTWSEAKEACEKLGGHLATITSAEEQRSIEDHLGEPICNNYWIGGYRDGDSWKWITDESFEYTNWESGEPNNYGGSENYVHMFGDGYKTRGRWNDASDSGAAYADSYYDFDKYGYICEFDPANPDVTYTPGDSCANLEWNAVPNAEKYAVCGFVSGKWTKLDETTDTSYTVKNLTAGKDHKVAVIAMFGDEWYDDFSKAIIVTPNSAVIYPKVSNININSKSHQAKIDWEAVPGAEKYGIAVLINGKWKVQGYTDADTTTITTPKLKTNTEYKLVICAKVNGKWETSKLNERAFRFIAL</sequence>
<dbReference type="Proteomes" id="UP000021369">
    <property type="component" value="Unassembled WGS sequence"/>
</dbReference>
<gene>
    <name evidence="4" type="ORF">RASY3_03545</name>
</gene>
<dbReference type="SMART" id="SM00060">
    <property type="entry name" value="FN3"/>
    <property type="match status" value="2"/>
</dbReference>
<dbReference type="PROSITE" id="PS50853">
    <property type="entry name" value="FN3"/>
    <property type="match status" value="1"/>
</dbReference>
<dbReference type="PANTHER" id="PTHR22803">
    <property type="entry name" value="MANNOSE, PHOSPHOLIPASE, LECTIN RECEPTOR RELATED"/>
    <property type="match status" value="1"/>
</dbReference>
<dbReference type="InterPro" id="IPR050111">
    <property type="entry name" value="C-type_lectin/snaclec_domain"/>
</dbReference>
<dbReference type="EMBL" id="JEOB01000001">
    <property type="protein sequence ID" value="EXM41060.1"/>
    <property type="molecule type" value="Genomic_DNA"/>
</dbReference>
<keyword evidence="1" id="KW-0732">Signal</keyword>
<evidence type="ECO:0000259" key="2">
    <source>
        <dbReference type="PROSITE" id="PS50041"/>
    </source>
</evidence>
<evidence type="ECO:0008006" key="6">
    <source>
        <dbReference type="Google" id="ProtNLM"/>
    </source>
</evidence>
<evidence type="ECO:0000313" key="5">
    <source>
        <dbReference type="Proteomes" id="UP000021369"/>
    </source>
</evidence>
<dbReference type="PROSITE" id="PS50041">
    <property type="entry name" value="C_TYPE_LECTIN_2"/>
    <property type="match status" value="1"/>
</dbReference>